<keyword evidence="1" id="KW-0805">Transcription regulation</keyword>
<evidence type="ECO:0000256" key="3">
    <source>
        <dbReference type="ARBA" id="ARBA00023163"/>
    </source>
</evidence>
<keyword evidence="2 5" id="KW-0238">DNA-binding</keyword>
<proteinExistence type="predicted"/>
<evidence type="ECO:0000313" key="6">
    <source>
        <dbReference type="Proteomes" id="UP000286246"/>
    </source>
</evidence>
<dbReference type="SMART" id="SM00342">
    <property type="entry name" value="HTH_ARAC"/>
    <property type="match status" value="1"/>
</dbReference>
<dbReference type="InterPro" id="IPR009057">
    <property type="entry name" value="Homeodomain-like_sf"/>
</dbReference>
<dbReference type="Proteomes" id="UP000286246">
    <property type="component" value="Unassembled WGS sequence"/>
</dbReference>
<dbReference type="RefSeq" id="WP_120259685.1">
    <property type="nucleotide sequence ID" value="NZ_RAPY01000002.1"/>
</dbReference>
<gene>
    <name evidence="5" type="ORF">DFQ12_2906</name>
</gene>
<dbReference type="Pfam" id="PF20240">
    <property type="entry name" value="DUF6597"/>
    <property type="match status" value="1"/>
</dbReference>
<dbReference type="SUPFAM" id="SSF46689">
    <property type="entry name" value="Homeodomain-like"/>
    <property type="match status" value="1"/>
</dbReference>
<evidence type="ECO:0000256" key="2">
    <source>
        <dbReference type="ARBA" id="ARBA00023125"/>
    </source>
</evidence>
<dbReference type="PROSITE" id="PS01124">
    <property type="entry name" value="HTH_ARAC_FAMILY_2"/>
    <property type="match status" value="1"/>
</dbReference>
<protein>
    <submittedName>
        <fullName evidence="5">AraC-like DNA-binding protein</fullName>
    </submittedName>
</protein>
<feature type="domain" description="HTH araC/xylS-type" evidence="4">
    <location>
        <begin position="156"/>
        <end position="257"/>
    </location>
</feature>
<keyword evidence="6" id="KW-1185">Reference proteome</keyword>
<name>A0A420B7D5_SPHD1</name>
<evidence type="ECO:0000259" key="4">
    <source>
        <dbReference type="PROSITE" id="PS01124"/>
    </source>
</evidence>
<dbReference type="AlphaFoldDB" id="A0A420B7D5"/>
<dbReference type="OrthoDB" id="323290at2"/>
<reference evidence="5 6" key="1">
    <citation type="submission" date="2018-09" db="EMBL/GenBank/DDBJ databases">
        <title>Genomic Encyclopedia of Type Strains, Phase III (KMG-III): the genomes of soil and plant-associated and newly described type strains.</title>
        <authorList>
            <person name="Whitman W."/>
        </authorList>
    </citation>
    <scope>NUCLEOTIDE SEQUENCE [LARGE SCALE GENOMIC DNA]</scope>
    <source>
        <strain evidence="5 6">CECT 7938</strain>
    </source>
</reference>
<evidence type="ECO:0000313" key="5">
    <source>
        <dbReference type="EMBL" id="RKE52664.1"/>
    </source>
</evidence>
<sequence length="257" mass="29730">MDAQNIIPDQSIALFVKNIMVFENKSNVETIIPFFADGYPGLLFHQTETGLTIQPHGKKMPIIFLYGQTIKPITIDVNGPFKIIIFQFYPFVLRAFWEINPENINDNCYDLNNRPETKLNELITEILSSPTIQEKVIIISKFLISYFEQKRNKLDFSIKGVIQFIIDKKGTVPIKEIAKKEKLHIRTLERRFLKETGISAKQFAKIVQFQSSLTQLTTNDFREISEIVYTNGFSDQSHFIRVFKAFTGVTPHTFGKR</sequence>
<dbReference type="GO" id="GO:0003700">
    <property type="term" value="F:DNA-binding transcription factor activity"/>
    <property type="evidence" value="ECO:0007669"/>
    <property type="project" value="InterPro"/>
</dbReference>
<dbReference type="PANTHER" id="PTHR43280:SF2">
    <property type="entry name" value="HTH-TYPE TRANSCRIPTIONAL REGULATOR EXSA"/>
    <property type="match status" value="1"/>
</dbReference>
<dbReference type="GO" id="GO:0043565">
    <property type="term" value="F:sequence-specific DNA binding"/>
    <property type="evidence" value="ECO:0007669"/>
    <property type="project" value="InterPro"/>
</dbReference>
<organism evidence="5 6">
    <name type="scientific">Sphingobacterium detergens</name>
    <dbReference type="NCBI Taxonomy" id="1145106"/>
    <lineage>
        <taxon>Bacteria</taxon>
        <taxon>Pseudomonadati</taxon>
        <taxon>Bacteroidota</taxon>
        <taxon>Sphingobacteriia</taxon>
        <taxon>Sphingobacteriales</taxon>
        <taxon>Sphingobacteriaceae</taxon>
        <taxon>Sphingobacterium</taxon>
    </lineage>
</organism>
<dbReference type="EMBL" id="RAPY01000002">
    <property type="protein sequence ID" value="RKE52664.1"/>
    <property type="molecule type" value="Genomic_DNA"/>
</dbReference>
<accession>A0A420B7D5</accession>
<dbReference type="PANTHER" id="PTHR43280">
    <property type="entry name" value="ARAC-FAMILY TRANSCRIPTIONAL REGULATOR"/>
    <property type="match status" value="1"/>
</dbReference>
<dbReference type="Gene3D" id="1.10.10.60">
    <property type="entry name" value="Homeodomain-like"/>
    <property type="match status" value="1"/>
</dbReference>
<comment type="caution">
    <text evidence="5">The sequence shown here is derived from an EMBL/GenBank/DDBJ whole genome shotgun (WGS) entry which is preliminary data.</text>
</comment>
<evidence type="ECO:0000256" key="1">
    <source>
        <dbReference type="ARBA" id="ARBA00023015"/>
    </source>
</evidence>
<dbReference type="InterPro" id="IPR018060">
    <property type="entry name" value="HTH_AraC"/>
</dbReference>
<dbReference type="InterPro" id="IPR046532">
    <property type="entry name" value="DUF6597"/>
</dbReference>
<keyword evidence="3" id="KW-0804">Transcription</keyword>
<dbReference type="Pfam" id="PF12833">
    <property type="entry name" value="HTH_18"/>
    <property type="match status" value="1"/>
</dbReference>